<evidence type="ECO:0000256" key="1">
    <source>
        <dbReference type="SAM" id="MobiDB-lite"/>
    </source>
</evidence>
<evidence type="ECO:0008006" key="4">
    <source>
        <dbReference type="Google" id="ProtNLM"/>
    </source>
</evidence>
<keyword evidence="2" id="KW-1133">Transmembrane helix</keyword>
<sequence length="88" mass="10028">MTDVSANSLDVSVDVVWPTIIVLAMLVINGFVFAYIMRKRREYKSQEEELQQQQQPVPHATYAATSPTERHADADQEDDSCAIEMERL</sequence>
<reference evidence="3" key="2">
    <citation type="submission" date="2014-06" db="EMBL/GenBank/DDBJ databases">
        <authorList>
            <person name="Hu T."/>
            <person name="Eisen M.B."/>
            <person name="Thornton K.R."/>
            <person name="Andolfatto P."/>
        </authorList>
    </citation>
    <scope>NUCLEOTIDE SEQUENCE</scope>
    <source>
        <strain evidence="3">W501</strain>
    </source>
</reference>
<dbReference type="EMBL" id="CM002911">
    <property type="protein sequence ID" value="KMY93647.1"/>
    <property type="molecule type" value="Genomic_DNA"/>
</dbReference>
<accession>A0A0J9RCB9</accession>
<dbReference type="Proteomes" id="UP000035880">
    <property type="component" value="Chromosome 2R"/>
</dbReference>
<feature type="transmembrane region" description="Helical" evidence="2">
    <location>
        <begin position="15"/>
        <end position="36"/>
    </location>
</feature>
<reference evidence="3" key="3">
    <citation type="submission" date="2015-04" db="EMBL/GenBank/DDBJ databases">
        <authorList>
            <consortium name="FlyBase"/>
        </authorList>
    </citation>
    <scope>NUCLEOTIDE SEQUENCE</scope>
    <source>
        <strain evidence="3">W501</strain>
    </source>
</reference>
<protein>
    <recommendedName>
        <fullName evidence="4">Transmembrane protein</fullName>
    </recommendedName>
</protein>
<name>A0A0J9RCB9_DROSI</name>
<dbReference type="AlphaFoldDB" id="A0A0J9RCB9"/>
<reference evidence="3" key="1">
    <citation type="journal article" date="2013" name="Genome Res.">
        <title>A second-generation assembly of the Drosophila simulans genome provides new insights into patterns of lineage-specific divergence.</title>
        <authorList>
            <person name="Hu T.T."/>
            <person name="Eisen M.B."/>
            <person name="Thornton K.R."/>
            <person name="Andolfatto P."/>
        </authorList>
    </citation>
    <scope>NUCLEOTIDE SEQUENCE [LARGE SCALE GENOMIC DNA]</scope>
    <source>
        <strain evidence="3">W501</strain>
    </source>
</reference>
<dbReference type="OrthoDB" id="6431754at2759"/>
<keyword evidence="2" id="KW-0812">Transmembrane</keyword>
<keyword evidence="2" id="KW-0472">Membrane</keyword>
<dbReference type="KEGG" id="dsi:Dsimw501_GD27988"/>
<evidence type="ECO:0000256" key="2">
    <source>
        <dbReference type="SAM" id="Phobius"/>
    </source>
</evidence>
<proteinExistence type="predicted"/>
<gene>
    <name evidence="3" type="primary">Dsim\GD27988</name>
    <name evidence="3" type="ORF">Dsimw501_GD27988</name>
</gene>
<feature type="region of interest" description="Disordered" evidence="1">
    <location>
        <begin position="44"/>
        <end position="88"/>
    </location>
</feature>
<dbReference type="Bgee" id="FBgn0269278">
    <property type="expression patterns" value="Expressed in embryo and 3 other cell types or tissues"/>
</dbReference>
<organism evidence="3">
    <name type="scientific">Drosophila simulans</name>
    <name type="common">Fruit fly</name>
    <dbReference type="NCBI Taxonomy" id="7240"/>
    <lineage>
        <taxon>Eukaryota</taxon>
        <taxon>Metazoa</taxon>
        <taxon>Ecdysozoa</taxon>
        <taxon>Arthropoda</taxon>
        <taxon>Hexapoda</taxon>
        <taxon>Insecta</taxon>
        <taxon>Pterygota</taxon>
        <taxon>Neoptera</taxon>
        <taxon>Endopterygota</taxon>
        <taxon>Diptera</taxon>
        <taxon>Brachycera</taxon>
        <taxon>Muscomorpha</taxon>
        <taxon>Ephydroidea</taxon>
        <taxon>Drosophilidae</taxon>
        <taxon>Drosophila</taxon>
        <taxon>Sophophora</taxon>
    </lineage>
</organism>
<evidence type="ECO:0000313" key="3">
    <source>
        <dbReference type="EMBL" id="KMY93647.1"/>
    </source>
</evidence>